<protein>
    <submittedName>
        <fullName evidence="2">Uncharacterized protein</fullName>
    </submittedName>
</protein>
<gene>
    <name evidence="2" type="ORF">AURANDRAFT_60820</name>
</gene>
<keyword evidence="3" id="KW-1185">Reference proteome</keyword>
<dbReference type="KEGG" id="aaf:AURANDRAFT_60820"/>
<evidence type="ECO:0000313" key="2">
    <source>
        <dbReference type="EMBL" id="EGB12763.1"/>
    </source>
</evidence>
<reference evidence="2 3" key="1">
    <citation type="journal article" date="2011" name="Proc. Natl. Acad. Sci. U.S.A.">
        <title>Niche of harmful alga Aureococcus anophagefferens revealed through ecogenomics.</title>
        <authorList>
            <person name="Gobler C.J."/>
            <person name="Berry D.L."/>
            <person name="Dyhrman S.T."/>
            <person name="Wilhelm S.W."/>
            <person name="Salamov A."/>
            <person name="Lobanov A.V."/>
            <person name="Zhang Y."/>
            <person name="Collier J.L."/>
            <person name="Wurch L.L."/>
            <person name="Kustka A.B."/>
            <person name="Dill B.D."/>
            <person name="Shah M."/>
            <person name="VerBerkmoes N.C."/>
            <person name="Kuo A."/>
            <person name="Terry A."/>
            <person name="Pangilinan J."/>
            <person name="Lindquist E.A."/>
            <person name="Lucas S."/>
            <person name="Paulsen I.T."/>
            <person name="Hattenrath-Lehmann T.K."/>
            <person name="Talmage S.C."/>
            <person name="Walker E.A."/>
            <person name="Koch F."/>
            <person name="Burson A.M."/>
            <person name="Marcoval M.A."/>
            <person name="Tang Y.Z."/>
            <person name="Lecleir G.R."/>
            <person name="Coyne K.J."/>
            <person name="Berg G.M."/>
            <person name="Bertrand E.M."/>
            <person name="Saito M.A."/>
            <person name="Gladyshev V.N."/>
            <person name="Grigoriev I.V."/>
        </authorList>
    </citation>
    <scope>NUCLEOTIDE SEQUENCE [LARGE SCALE GENOMIC DNA]</scope>
    <source>
        <strain evidence="3">CCMP 1984</strain>
    </source>
</reference>
<name>F0XWF8_AURAN</name>
<dbReference type="OrthoDB" id="10616507at2759"/>
<dbReference type="Proteomes" id="UP000002729">
    <property type="component" value="Unassembled WGS sequence"/>
</dbReference>
<organism evidence="3">
    <name type="scientific">Aureococcus anophagefferens</name>
    <name type="common">Harmful bloom alga</name>
    <dbReference type="NCBI Taxonomy" id="44056"/>
    <lineage>
        <taxon>Eukaryota</taxon>
        <taxon>Sar</taxon>
        <taxon>Stramenopiles</taxon>
        <taxon>Ochrophyta</taxon>
        <taxon>Pelagophyceae</taxon>
        <taxon>Pelagomonadales</taxon>
        <taxon>Pelagomonadaceae</taxon>
        <taxon>Aureococcus</taxon>
    </lineage>
</organism>
<dbReference type="RefSeq" id="XP_009032407.1">
    <property type="nucleotide sequence ID" value="XM_009034159.1"/>
</dbReference>
<feature type="region of interest" description="Disordered" evidence="1">
    <location>
        <begin position="29"/>
        <end position="65"/>
    </location>
</feature>
<evidence type="ECO:0000256" key="1">
    <source>
        <dbReference type="SAM" id="MobiDB-lite"/>
    </source>
</evidence>
<feature type="region of interest" description="Disordered" evidence="1">
    <location>
        <begin position="630"/>
        <end position="674"/>
    </location>
</feature>
<sequence length="1046" mass="114746">MAPAKATLPQAVVKPKPFATKEARLKLFGGGSAPASPAGGTRPTSPFGSPDHELPSNHGSQGKYGKRFDRVARTFDEAGIAARAERRKRAQLRFKMVFDLVGAVQAFKPSTAAVAKEREALEGFATAGRRSLRLPDIPEPALRTPRSRLRNSVICEVCNEPTCDDGGHELEPRLLCGYCPNVAHARCVSAAGLDWGDAEKPGARRCCHICSGNLRDAVALRLKAFDDARSDYRTGMANDILTRAVRAWLSAKRFQERKRRVIKAQSVVRRYLCRSKFRLQRGLFKRAIAVRLQDVVVSSLEPPPENCSLHAILSVLDHTQRLTLFSFDIDECPLAPKRAPDRATPKARRRASNAGGRRQTTADAQAELEEAREELKRLRAKTPFATSRAAFHVENVLPGSTYDVTIVYTVFLKTRSGVEGRMEITHLLGQGAHHIRGTPEDLQRFDGSRGAREWLAVELKPHMRYPLRDQSREEMRAMVAGVYRGYVKAELKVQVEGLNSLYNMCTWLEAPHFETLKKSEGAASAASSKGGRKQLWWAMLCNGMFQLYTSQGDVQARVSLLAHRAVVDYERLAKSHGFAMTLPDRRTWSFAPLSKHEAGNWIFGFEYWRLKHAHGHAAALGLLCAPTPKHDGRGHHGHHAHGHHGKRMSAAEHRRRSLAGAGPSARSMVAAGDGDAAPADQARLSLGALSAVAAAIVPGGGGSRRGSTASLSRLWRSHQDVQPPDEPDAIVVDPRGCPMRGLRLVLAAAAARARVVVHVSSYGRRAEKVRTTLSSLLDQTHPPDIAYHSHACRDAARSQRLGCGWRSVDSAAWRRLCGSNCSDDGRGGPFAVPSKVREIAYTAEDRGPTMRVLALLGPARAGDLRDGDLVVVADDDKLYAPDVLARLGAFAGPRRAVGCRGWTYPRGHATLDELAHSTYGYAAMRYENRGRRVAGNGTRVRVLAGSDAYAFRWSRCVPETVGRLLDALDADERFFDDPIISSALRDCGAELLVVPCGEEPINREDAVGDYEAAPVGRSATLDRRDALNIGVYKKLFFDRRRKAAPR</sequence>
<dbReference type="SUPFAM" id="SSF50729">
    <property type="entry name" value="PH domain-like"/>
    <property type="match status" value="1"/>
</dbReference>
<proteinExistence type="predicted"/>
<dbReference type="GeneID" id="20223185"/>
<dbReference type="InParanoid" id="F0XWF8"/>
<dbReference type="EMBL" id="GL833120">
    <property type="protein sequence ID" value="EGB12763.1"/>
    <property type="molecule type" value="Genomic_DNA"/>
</dbReference>
<feature type="region of interest" description="Disordered" evidence="1">
    <location>
        <begin position="336"/>
        <end position="370"/>
    </location>
</feature>
<accession>F0XWF8</accession>
<dbReference type="PROSITE" id="PS50096">
    <property type="entry name" value="IQ"/>
    <property type="match status" value="1"/>
</dbReference>
<evidence type="ECO:0000313" key="3">
    <source>
        <dbReference type="Proteomes" id="UP000002729"/>
    </source>
</evidence>
<dbReference type="AlphaFoldDB" id="F0XWF8"/>
<feature type="compositionally biased region" description="Basic residues" evidence="1">
    <location>
        <begin position="632"/>
        <end position="657"/>
    </location>
</feature>